<dbReference type="NCBIfam" id="NF002060">
    <property type="entry name" value="PRK00892.1"/>
    <property type="match status" value="1"/>
</dbReference>
<keyword evidence="4 7" id="KW-0677">Repeat</keyword>
<evidence type="ECO:0000256" key="7">
    <source>
        <dbReference type="HAMAP-Rule" id="MF_00523"/>
    </source>
</evidence>
<dbReference type="NCBIfam" id="TIGR01853">
    <property type="entry name" value="lipid_A_lpxD"/>
    <property type="match status" value="1"/>
</dbReference>
<dbReference type="KEGG" id="adin:H7849_07410"/>
<keyword evidence="6 7" id="KW-0012">Acyltransferase</keyword>
<dbReference type="Gene3D" id="2.160.10.10">
    <property type="entry name" value="Hexapeptide repeat proteins"/>
    <property type="match status" value="1"/>
</dbReference>
<dbReference type="RefSeq" id="WP_186745354.1">
    <property type="nucleotide sequence ID" value="NZ_CP060394.1"/>
</dbReference>
<dbReference type="GO" id="GO:0103118">
    <property type="term" value="F:UDP-3-O-[(3R)-3-hydroxyacyl]-glucosamine N-acyltransferase activity"/>
    <property type="evidence" value="ECO:0007669"/>
    <property type="project" value="UniProtKB-EC"/>
</dbReference>
<dbReference type="GO" id="GO:0016020">
    <property type="term" value="C:membrane"/>
    <property type="evidence" value="ECO:0007669"/>
    <property type="project" value="GOC"/>
</dbReference>
<dbReference type="GO" id="GO:0016410">
    <property type="term" value="F:N-acyltransferase activity"/>
    <property type="evidence" value="ECO:0007669"/>
    <property type="project" value="InterPro"/>
</dbReference>
<dbReference type="CDD" id="cd03352">
    <property type="entry name" value="LbH_LpxD"/>
    <property type="match status" value="1"/>
</dbReference>
<evidence type="ECO:0000256" key="4">
    <source>
        <dbReference type="ARBA" id="ARBA00022737"/>
    </source>
</evidence>
<evidence type="ECO:0000256" key="1">
    <source>
        <dbReference type="ARBA" id="ARBA00022516"/>
    </source>
</evidence>
<dbReference type="EMBL" id="CP060394">
    <property type="protein sequence ID" value="QNI33739.1"/>
    <property type="molecule type" value="Genomic_DNA"/>
</dbReference>
<sequence length="335" mass="35370">MRLAELAQRLGAECHGLPDAEITGVAGIEEAGPGQVTFVANPKYAVLAKKTTAGAVLVAPDFPEITASTLRIKNPYLAFARAIEIFHPAPVYPSEIHATAVIHPTARIGKGASIGAYVVVSENCVIGNHATILPHVVIYPNVRIGDHFFAHAHSVVREDCRVGNNVVLQNGVVVGSDGYGFAKDDAGRWHKIVQSGPAIIEDDVEIQANSCIDRASVGETRIGRGAKIDNLVQVGHGSSVGENTLLCAQVGLAGSTHIGDNAILAGQVGVAGHCHIGDRVIVTAQSGVGGNIEAGKIISGSPAYDNRQWLRVCAIMPRLPEMLKQFERKRKTESE</sequence>
<accession>A0A7G8BMG9</accession>
<evidence type="ECO:0000256" key="5">
    <source>
        <dbReference type="ARBA" id="ARBA00023098"/>
    </source>
</evidence>
<dbReference type="InterPro" id="IPR007691">
    <property type="entry name" value="LpxD"/>
</dbReference>
<dbReference type="HAMAP" id="MF_00523">
    <property type="entry name" value="LpxD"/>
    <property type="match status" value="1"/>
</dbReference>
<protein>
    <recommendedName>
        <fullName evidence="7">UDP-3-O-acylglucosamine N-acyltransferase</fullName>
        <ecNumber evidence="7">2.3.1.191</ecNumber>
    </recommendedName>
</protein>
<dbReference type="GO" id="GO:0009245">
    <property type="term" value="P:lipid A biosynthetic process"/>
    <property type="evidence" value="ECO:0007669"/>
    <property type="project" value="UniProtKB-UniRule"/>
</dbReference>
<comment type="function">
    <text evidence="7">Catalyzes the N-acylation of UDP-3-O-acylglucosamine using 3-hydroxyacyl-ACP as the acyl donor. Is involved in the biosynthesis of lipid A, a phosphorylated glycolipid that anchors the lipopolysaccharide to the outer membrane of the cell.</text>
</comment>
<keyword evidence="2 7" id="KW-0441">Lipid A biosynthesis</keyword>
<dbReference type="Pfam" id="PF04613">
    <property type="entry name" value="LpxD"/>
    <property type="match status" value="1"/>
</dbReference>
<proteinExistence type="inferred from homology"/>
<dbReference type="UniPathway" id="UPA00973"/>
<feature type="domain" description="UDP-3-O-[3-hydroxymyristoyl] glucosamine N-acyltransferase non-repeat region" evidence="8">
    <location>
        <begin position="19"/>
        <end position="84"/>
    </location>
</feature>
<dbReference type="Proteomes" id="UP000515312">
    <property type="component" value="Chromosome"/>
</dbReference>
<evidence type="ECO:0000259" key="9">
    <source>
        <dbReference type="Pfam" id="PF25087"/>
    </source>
</evidence>
<evidence type="ECO:0000256" key="6">
    <source>
        <dbReference type="ARBA" id="ARBA00023315"/>
    </source>
</evidence>
<dbReference type="InterPro" id="IPR011004">
    <property type="entry name" value="Trimer_LpxA-like_sf"/>
</dbReference>
<dbReference type="InterPro" id="IPR056729">
    <property type="entry name" value="GMPPB_C"/>
</dbReference>
<evidence type="ECO:0000256" key="2">
    <source>
        <dbReference type="ARBA" id="ARBA00022556"/>
    </source>
</evidence>
<evidence type="ECO:0000259" key="8">
    <source>
        <dbReference type="Pfam" id="PF04613"/>
    </source>
</evidence>
<name>A0A7G8BMG9_9BACT</name>
<comment type="similarity">
    <text evidence="7">Belongs to the transferase hexapeptide repeat family. LpxD subfamily.</text>
</comment>
<feature type="domain" description="Mannose-1-phosphate guanyltransferase C-terminal" evidence="9">
    <location>
        <begin position="99"/>
        <end position="177"/>
    </location>
</feature>
<evidence type="ECO:0000313" key="11">
    <source>
        <dbReference type="Proteomes" id="UP000515312"/>
    </source>
</evidence>
<dbReference type="InterPro" id="IPR020573">
    <property type="entry name" value="UDP_GlcNAc_AcTrfase_non-rep"/>
</dbReference>
<reference evidence="10 11" key="1">
    <citation type="submission" date="2020-08" db="EMBL/GenBank/DDBJ databases">
        <title>Edaphobacter telluris sp. nov. and Acidobacterium dinghuensis sp. nov., two acidobacteria isolated from forest soil.</title>
        <authorList>
            <person name="Fu J."/>
            <person name="Qiu L."/>
        </authorList>
    </citation>
    <scope>NUCLEOTIDE SEQUENCE [LARGE SCALE GENOMIC DNA]</scope>
    <source>
        <strain evidence="10">4Y35</strain>
    </source>
</reference>
<comment type="pathway">
    <text evidence="7">Bacterial outer membrane biogenesis; LPS lipid A biosynthesis.</text>
</comment>
<dbReference type="AlphaFoldDB" id="A0A7G8BMG9"/>
<keyword evidence="1 7" id="KW-0444">Lipid biosynthesis</keyword>
<organism evidence="10 11">
    <name type="scientific">Alloacidobacterium dinghuense</name>
    <dbReference type="NCBI Taxonomy" id="2763107"/>
    <lineage>
        <taxon>Bacteria</taxon>
        <taxon>Pseudomonadati</taxon>
        <taxon>Acidobacteriota</taxon>
        <taxon>Terriglobia</taxon>
        <taxon>Terriglobales</taxon>
        <taxon>Acidobacteriaceae</taxon>
        <taxon>Alloacidobacterium</taxon>
    </lineage>
</organism>
<comment type="catalytic activity">
    <reaction evidence="7">
        <text>a UDP-3-O-[(3R)-3-hydroxyacyl]-alpha-D-glucosamine + a (3R)-hydroxyacyl-[ACP] = a UDP-2-N,3-O-bis[(3R)-3-hydroxyacyl]-alpha-D-glucosamine + holo-[ACP] + H(+)</text>
        <dbReference type="Rhea" id="RHEA:53836"/>
        <dbReference type="Rhea" id="RHEA-COMP:9685"/>
        <dbReference type="Rhea" id="RHEA-COMP:9945"/>
        <dbReference type="ChEBI" id="CHEBI:15378"/>
        <dbReference type="ChEBI" id="CHEBI:64479"/>
        <dbReference type="ChEBI" id="CHEBI:78827"/>
        <dbReference type="ChEBI" id="CHEBI:137740"/>
        <dbReference type="ChEBI" id="CHEBI:137748"/>
        <dbReference type="EC" id="2.3.1.191"/>
    </reaction>
</comment>
<dbReference type="Pfam" id="PF25087">
    <property type="entry name" value="GMPPB_C"/>
    <property type="match status" value="1"/>
</dbReference>
<dbReference type="SUPFAM" id="SSF51161">
    <property type="entry name" value="Trimeric LpxA-like enzymes"/>
    <property type="match status" value="1"/>
</dbReference>
<keyword evidence="11" id="KW-1185">Reference proteome</keyword>
<feature type="active site" description="Proton acceptor" evidence="7">
    <location>
        <position position="236"/>
    </location>
</feature>
<dbReference type="PANTHER" id="PTHR43378">
    <property type="entry name" value="UDP-3-O-ACYLGLUCOSAMINE N-ACYLTRANSFERASE"/>
    <property type="match status" value="1"/>
</dbReference>
<dbReference type="Gene3D" id="3.40.1390.10">
    <property type="entry name" value="MurE/MurF, N-terminal domain"/>
    <property type="match status" value="1"/>
</dbReference>
<evidence type="ECO:0000256" key="3">
    <source>
        <dbReference type="ARBA" id="ARBA00022679"/>
    </source>
</evidence>
<evidence type="ECO:0000313" key="10">
    <source>
        <dbReference type="EMBL" id="QNI33739.1"/>
    </source>
</evidence>
<gene>
    <name evidence="7 10" type="primary">lpxD</name>
    <name evidence="10" type="ORF">H7849_07410</name>
</gene>
<keyword evidence="3 7" id="KW-0808">Transferase</keyword>
<dbReference type="EC" id="2.3.1.191" evidence="7"/>
<comment type="subunit">
    <text evidence="7">Homotrimer.</text>
</comment>
<dbReference type="PANTHER" id="PTHR43378:SF2">
    <property type="entry name" value="UDP-3-O-ACYLGLUCOSAMINE N-ACYLTRANSFERASE 1, MITOCHONDRIAL-RELATED"/>
    <property type="match status" value="1"/>
</dbReference>
<keyword evidence="5 7" id="KW-0443">Lipid metabolism</keyword>